<dbReference type="GO" id="GO:0005737">
    <property type="term" value="C:cytoplasm"/>
    <property type="evidence" value="ECO:0007669"/>
    <property type="project" value="UniProtKB-SubCell"/>
</dbReference>
<comment type="catalytic activity">
    <reaction evidence="6 7">
        <text>octanoyl-[ACP] + L-lysyl-[protein] = N(6)-octanoyl-L-lysyl-[protein] + holo-[ACP] + H(+)</text>
        <dbReference type="Rhea" id="RHEA:17665"/>
        <dbReference type="Rhea" id="RHEA-COMP:9636"/>
        <dbReference type="Rhea" id="RHEA-COMP:9685"/>
        <dbReference type="Rhea" id="RHEA-COMP:9752"/>
        <dbReference type="Rhea" id="RHEA-COMP:9928"/>
        <dbReference type="ChEBI" id="CHEBI:15378"/>
        <dbReference type="ChEBI" id="CHEBI:29969"/>
        <dbReference type="ChEBI" id="CHEBI:64479"/>
        <dbReference type="ChEBI" id="CHEBI:78463"/>
        <dbReference type="ChEBI" id="CHEBI:78809"/>
        <dbReference type="EC" id="2.3.1.181"/>
    </reaction>
</comment>
<comment type="similarity">
    <text evidence="6 7">Belongs to the LipB family.</text>
</comment>
<dbReference type="PANTHER" id="PTHR10993:SF7">
    <property type="entry name" value="LIPOYLTRANSFERASE 2, MITOCHONDRIAL-RELATED"/>
    <property type="match status" value="1"/>
</dbReference>
<proteinExistence type="inferred from homology"/>
<feature type="domain" description="BPL/LPL catalytic" evidence="11">
    <location>
        <begin position="28"/>
        <end position="213"/>
    </location>
</feature>
<name>A0A849P9S7_9BURK</name>
<dbReference type="EC" id="2.3.1.181" evidence="6 7"/>
<evidence type="ECO:0000256" key="1">
    <source>
        <dbReference type="ARBA" id="ARBA00004821"/>
    </source>
</evidence>
<evidence type="ECO:0000256" key="5">
    <source>
        <dbReference type="ARBA" id="ARBA00024732"/>
    </source>
</evidence>
<sequence>MQIKRLDGLADYQATFDAMRAFTANRTTETEDELWQVEHAPVYTLGQAGKPEHILNPKNIPIIRSNRGGQVTYHGPGQIVLYPLINLHRVQLFVRDYVNLLEEAIIQTLAEFGIRHAQRKEGAPGVYVPYQAQGMPLDLAKIAALGVKVSNGCTYHGLSLNVNMDLSPFYGINPCGYAGLQTIDMFSLGVNAEWQAVADSLSARLIHLIEQHQAIA</sequence>
<evidence type="ECO:0000256" key="3">
    <source>
        <dbReference type="ARBA" id="ARBA00022679"/>
    </source>
</evidence>
<dbReference type="GO" id="GO:0009249">
    <property type="term" value="P:protein lipoylation"/>
    <property type="evidence" value="ECO:0007669"/>
    <property type="project" value="InterPro"/>
</dbReference>
<keyword evidence="4 6" id="KW-0012">Acyltransferase</keyword>
<feature type="binding site" evidence="6 9">
    <location>
        <begin position="157"/>
        <end position="159"/>
    </location>
    <ligand>
        <name>substrate</name>
    </ligand>
</feature>
<comment type="caution">
    <text evidence="12">The sequence shown here is derived from an EMBL/GenBank/DDBJ whole genome shotgun (WGS) entry which is preliminary data.</text>
</comment>
<evidence type="ECO:0000256" key="10">
    <source>
        <dbReference type="PIRSR" id="PIRSR016262-3"/>
    </source>
</evidence>
<dbReference type="PROSITE" id="PS51733">
    <property type="entry name" value="BPL_LPL_CATALYTIC"/>
    <property type="match status" value="1"/>
</dbReference>
<dbReference type="InterPro" id="IPR000544">
    <property type="entry name" value="Octanoyltransferase"/>
</dbReference>
<feature type="site" description="Lowers pKa of active site Cys" evidence="6 10">
    <location>
        <position position="141"/>
    </location>
</feature>
<reference evidence="12 13" key="1">
    <citation type="submission" date="2020-05" db="EMBL/GenBank/DDBJ databases">
        <authorList>
            <person name="Niu N."/>
        </authorList>
    </citation>
    <scope>NUCLEOTIDE SEQUENCE [LARGE SCALE GENOMIC DNA]</scope>
    <source>
        <strain evidence="12 13">3340-03</strain>
    </source>
</reference>
<dbReference type="NCBIfam" id="TIGR00214">
    <property type="entry name" value="lipB"/>
    <property type="match status" value="1"/>
</dbReference>
<dbReference type="SUPFAM" id="SSF55681">
    <property type="entry name" value="Class II aaRS and biotin synthetases"/>
    <property type="match status" value="1"/>
</dbReference>
<dbReference type="EMBL" id="JABGBN010000011">
    <property type="protein sequence ID" value="NOL52535.1"/>
    <property type="molecule type" value="Genomic_DNA"/>
</dbReference>
<feature type="binding site" evidence="6 9">
    <location>
        <begin position="144"/>
        <end position="146"/>
    </location>
    <ligand>
        <name>substrate</name>
    </ligand>
</feature>
<comment type="function">
    <text evidence="5 6 7">Catalyzes the transfer of endogenously produced octanoic acid from octanoyl-acyl-carrier-protein onto the lipoyl domains of lipoate-dependent enzymes. Lipoyl-ACP can also act as a substrate although octanoyl-ACP is likely to be the physiological substrate.</text>
</comment>
<dbReference type="PANTHER" id="PTHR10993">
    <property type="entry name" value="OCTANOYLTRANSFERASE"/>
    <property type="match status" value="1"/>
</dbReference>
<gene>
    <name evidence="6 12" type="primary">lipB</name>
    <name evidence="12" type="ORF">HKX39_10195</name>
</gene>
<dbReference type="InterPro" id="IPR045864">
    <property type="entry name" value="aa-tRNA-synth_II/BPL/LPL"/>
</dbReference>
<evidence type="ECO:0000256" key="2">
    <source>
        <dbReference type="ARBA" id="ARBA00022490"/>
    </source>
</evidence>
<evidence type="ECO:0000256" key="6">
    <source>
        <dbReference type="HAMAP-Rule" id="MF_00013"/>
    </source>
</evidence>
<protein>
    <recommendedName>
        <fullName evidence="6 7">Octanoyltransferase</fullName>
        <ecNumber evidence="6 7">2.3.1.181</ecNumber>
    </recommendedName>
    <alternativeName>
        <fullName evidence="6">Lipoate-protein ligase B</fullName>
    </alternativeName>
    <alternativeName>
        <fullName evidence="6">Lipoyl/octanoyl transferase</fullName>
    </alternativeName>
    <alternativeName>
        <fullName evidence="6">Octanoyl-[acyl-carrier-protein]-protein N-octanoyltransferase</fullName>
    </alternativeName>
</protein>
<dbReference type="PIRSF" id="PIRSF016262">
    <property type="entry name" value="LPLase"/>
    <property type="match status" value="1"/>
</dbReference>
<dbReference type="InterPro" id="IPR020605">
    <property type="entry name" value="Octanoyltransferase_CS"/>
</dbReference>
<dbReference type="InterPro" id="IPR004143">
    <property type="entry name" value="BPL_LPL_catalytic"/>
</dbReference>
<comment type="pathway">
    <text evidence="1 6 7">Protein modification; protein lipoylation via endogenous pathway; protein N(6)-(lipoyl)lysine from octanoyl-[acyl-carrier-protein]: step 1/2.</text>
</comment>
<dbReference type="GO" id="GO:0033819">
    <property type="term" value="F:lipoyl(octanoyl) transferase activity"/>
    <property type="evidence" value="ECO:0007669"/>
    <property type="project" value="UniProtKB-EC"/>
</dbReference>
<evidence type="ECO:0000313" key="13">
    <source>
        <dbReference type="Proteomes" id="UP000537862"/>
    </source>
</evidence>
<keyword evidence="13" id="KW-1185">Reference proteome</keyword>
<dbReference type="Proteomes" id="UP000537862">
    <property type="component" value="Unassembled WGS sequence"/>
</dbReference>
<feature type="active site" description="Acyl-thioester intermediate" evidence="6 8">
    <location>
        <position position="175"/>
    </location>
</feature>
<dbReference type="FunFam" id="3.30.930.10:FF:000020">
    <property type="entry name" value="Octanoyltransferase"/>
    <property type="match status" value="1"/>
</dbReference>
<feature type="binding site" evidence="6 9">
    <location>
        <begin position="67"/>
        <end position="74"/>
    </location>
    <ligand>
        <name>substrate</name>
    </ligand>
</feature>
<dbReference type="HAMAP" id="MF_00013">
    <property type="entry name" value="LipB"/>
    <property type="match status" value="1"/>
</dbReference>
<evidence type="ECO:0000256" key="7">
    <source>
        <dbReference type="PIRNR" id="PIRNR016262"/>
    </source>
</evidence>
<dbReference type="AlphaFoldDB" id="A0A849P9S7"/>
<dbReference type="PROSITE" id="PS01313">
    <property type="entry name" value="LIPB"/>
    <property type="match status" value="1"/>
</dbReference>
<keyword evidence="3 6" id="KW-0808">Transferase</keyword>
<evidence type="ECO:0000259" key="11">
    <source>
        <dbReference type="PROSITE" id="PS51733"/>
    </source>
</evidence>
<dbReference type="NCBIfam" id="NF010922">
    <property type="entry name" value="PRK14342.1"/>
    <property type="match status" value="1"/>
</dbReference>
<dbReference type="Pfam" id="PF21948">
    <property type="entry name" value="LplA-B_cat"/>
    <property type="match status" value="1"/>
</dbReference>
<keyword evidence="2 6" id="KW-0963">Cytoplasm</keyword>
<dbReference type="UniPathway" id="UPA00538">
    <property type="reaction ID" value="UER00592"/>
</dbReference>
<evidence type="ECO:0000313" key="12">
    <source>
        <dbReference type="EMBL" id="NOL52535.1"/>
    </source>
</evidence>
<accession>A0A849P9S7</accession>
<comment type="subcellular location">
    <subcellularLocation>
        <location evidence="6">Cytoplasm</location>
    </subcellularLocation>
</comment>
<dbReference type="RefSeq" id="WP_171681223.1">
    <property type="nucleotide sequence ID" value="NZ_JABGBN010000011.1"/>
</dbReference>
<dbReference type="CDD" id="cd16444">
    <property type="entry name" value="LipB"/>
    <property type="match status" value="1"/>
</dbReference>
<dbReference type="Gene3D" id="3.30.930.10">
    <property type="entry name" value="Bira Bifunctional Protein, Domain 2"/>
    <property type="match status" value="1"/>
</dbReference>
<dbReference type="NCBIfam" id="NF010923">
    <property type="entry name" value="PRK14343.1"/>
    <property type="match status" value="1"/>
</dbReference>
<evidence type="ECO:0000256" key="8">
    <source>
        <dbReference type="PIRSR" id="PIRSR016262-1"/>
    </source>
</evidence>
<evidence type="ECO:0000256" key="4">
    <source>
        <dbReference type="ARBA" id="ARBA00023315"/>
    </source>
</evidence>
<organism evidence="12 13">
    <name type="scientific">Pelistega suis</name>
    <dbReference type="NCBI Taxonomy" id="1631957"/>
    <lineage>
        <taxon>Bacteria</taxon>
        <taxon>Pseudomonadati</taxon>
        <taxon>Pseudomonadota</taxon>
        <taxon>Betaproteobacteria</taxon>
        <taxon>Burkholderiales</taxon>
        <taxon>Alcaligenaceae</taxon>
        <taxon>Pelistega</taxon>
    </lineage>
</organism>
<comment type="miscellaneous">
    <text evidence="6">In the reaction, the free carboxyl group of octanoic acid is attached via an amide linkage to the epsilon-amino group of a specific lysine residue of lipoyl domains of lipoate-dependent enzymes.</text>
</comment>
<evidence type="ECO:0000256" key="9">
    <source>
        <dbReference type="PIRSR" id="PIRSR016262-2"/>
    </source>
</evidence>